<reference evidence="1 2" key="1">
    <citation type="journal article" date="2015" name="Nature">
        <title>rRNA introns, odd ribosomes, and small enigmatic genomes across a large radiation of phyla.</title>
        <authorList>
            <person name="Brown C.T."/>
            <person name="Hug L.A."/>
            <person name="Thomas B.C."/>
            <person name="Sharon I."/>
            <person name="Castelle C.J."/>
            <person name="Singh A."/>
            <person name="Wilkins M.J."/>
            <person name="Williams K.H."/>
            <person name="Banfield J.F."/>
        </authorList>
    </citation>
    <scope>NUCLEOTIDE SEQUENCE [LARGE SCALE GENOMIC DNA]</scope>
</reference>
<dbReference type="AlphaFoldDB" id="A0A0G0Y5U8"/>
<protein>
    <submittedName>
        <fullName evidence="1">Uncharacterized protein</fullName>
    </submittedName>
</protein>
<gene>
    <name evidence="1" type="ORF">UU93_C0010G0018</name>
</gene>
<dbReference type="Proteomes" id="UP000034160">
    <property type="component" value="Unassembled WGS sequence"/>
</dbReference>
<dbReference type="EMBL" id="LCCN01000010">
    <property type="protein sequence ID" value="KKS32114.1"/>
    <property type="molecule type" value="Genomic_DNA"/>
</dbReference>
<sequence length="68" mass="7210">MKDNDFHFGQGHMCAGCELAGRLHKGCRLDGWEGDASVGVYKLAEVDVVAQSTDVATDSLPLANVSES</sequence>
<evidence type="ECO:0000313" key="1">
    <source>
        <dbReference type="EMBL" id="KKS32114.1"/>
    </source>
</evidence>
<comment type="caution">
    <text evidence="1">The sequence shown here is derived from an EMBL/GenBank/DDBJ whole genome shotgun (WGS) entry which is preliminary data.</text>
</comment>
<dbReference type="STRING" id="1618356.UU93_C0010G0018"/>
<accession>A0A0G0Y5U8</accession>
<evidence type="ECO:0000313" key="2">
    <source>
        <dbReference type="Proteomes" id="UP000034160"/>
    </source>
</evidence>
<proteinExistence type="predicted"/>
<organism evidence="1 2">
    <name type="scientific">Candidatus Amesbacteria bacterium GW2011_GWA2_42_12</name>
    <dbReference type="NCBI Taxonomy" id="1618356"/>
    <lineage>
        <taxon>Bacteria</taxon>
        <taxon>Candidatus Amesiibacteriota</taxon>
    </lineage>
</organism>
<name>A0A0G0Y5U8_9BACT</name>